<proteinExistence type="inferred from homology"/>
<evidence type="ECO:0000256" key="3">
    <source>
        <dbReference type="SAM" id="MobiDB-lite"/>
    </source>
</evidence>
<evidence type="ECO:0000256" key="2">
    <source>
        <dbReference type="ARBA" id="ARBA00023054"/>
    </source>
</evidence>
<dbReference type="GO" id="GO:0006355">
    <property type="term" value="P:regulation of DNA-templated transcription"/>
    <property type="evidence" value="ECO:0007669"/>
    <property type="project" value="InterPro"/>
</dbReference>
<name>A0A2G8KVE5_STIJA</name>
<dbReference type="Proteomes" id="UP000230750">
    <property type="component" value="Unassembled WGS sequence"/>
</dbReference>
<evidence type="ECO:0000313" key="4">
    <source>
        <dbReference type="EMBL" id="PIK51880.1"/>
    </source>
</evidence>
<accession>A0A2G8KVE5</accession>
<dbReference type="OrthoDB" id="10028421at2759"/>
<feature type="region of interest" description="Disordered" evidence="3">
    <location>
        <begin position="375"/>
        <end position="397"/>
    </location>
</feature>
<comment type="similarity">
    <text evidence="1">Belongs to the LRRFIP family.</text>
</comment>
<organism evidence="4 5">
    <name type="scientific">Stichopus japonicus</name>
    <name type="common">Sea cucumber</name>
    <dbReference type="NCBI Taxonomy" id="307972"/>
    <lineage>
        <taxon>Eukaryota</taxon>
        <taxon>Metazoa</taxon>
        <taxon>Echinodermata</taxon>
        <taxon>Eleutherozoa</taxon>
        <taxon>Echinozoa</taxon>
        <taxon>Holothuroidea</taxon>
        <taxon>Aspidochirotacea</taxon>
        <taxon>Aspidochirotida</taxon>
        <taxon>Stichopodidae</taxon>
        <taxon>Apostichopus</taxon>
    </lineage>
</organism>
<feature type="region of interest" description="Disordered" evidence="3">
    <location>
        <begin position="63"/>
        <end position="89"/>
    </location>
</feature>
<feature type="compositionally biased region" description="Basic and acidic residues" evidence="3">
    <location>
        <begin position="79"/>
        <end position="88"/>
    </location>
</feature>
<dbReference type="PANTHER" id="PTHR19212">
    <property type="entry name" value="LEUCINE RICH REPEAT IN FLII INTERACTING PROTEIN"/>
    <property type="match status" value="1"/>
</dbReference>
<keyword evidence="2" id="KW-0175">Coiled coil</keyword>
<keyword evidence="5" id="KW-1185">Reference proteome</keyword>
<feature type="region of interest" description="Disordered" evidence="3">
    <location>
        <begin position="310"/>
        <end position="329"/>
    </location>
</feature>
<reference evidence="4 5" key="1">
    <citation type="journal article" date="2017" name="PLoS Biol.">
        <title>The sea cucumber genome provides insights into morphological evolution and visceral regeneration.</title>
        <authorList>
            <person name="Zhang X."/>
            <person name="Sun L."/>
            <person name="Yuan J."/>
            <person name="Sun Y."/>
            <person name="Gao Y."/>
            <person name="Zhang L."/>
            <person name="Li S."/>
            <person name="Dai H."/>
            <person name="Hamel J.F."/>
            <person name="Liu C."/>
            <person name="Yu Y."/>
            <person name="Liu S."/>
            <person name="Lin W."/>
            <person name="Guo K."/>
            <person name="Jin S."/>
            <person name="Xu P."/>
            <person name="Storey K.B."/>
            <person name="Huan P."/>
            <person name="Zhang T."/>
            <person name="Zhou Y."/>
            <person name="Zhang J."/>
            <person name="Lin C."/>
            <person name="Li X."/>
            <person name="Xing L."/>
            <person name="Huo D."/>
            <person name="Sun M."/>
            <person name="Wang L."/>
            <person name="Mercier A."/>
            <person name="Li F."/>
            <person name="Yang H."/>
            <person name="Xiang J."/>
        </authorList>
    </citation>
    <scope>NUCLEOTIDE SEQUENCE [LARGE SCALE GENOMIC DNA]</scope>
    <source>
        <strain evidence="4">Shaxun</strain>
        <tissue evidence="4">Muscle</tissue>
    </source>
</reference>
<dbReference type="InterPro" id="IPR019139">
    <property type="entry name" value="LRRFIP1/2"/>
</dbReference>
<evidence type="ECO:0008006" key="6">
    <source>
        <dbReference type="Google" id="ProtNLM"/>
    </source>
</evidence>
<dbReference type="Gene3D" id="1.20.5.4090">
    <property type="match status" value="1"/>
</dbReference>
<sequence length="428" mass="50504">MSLDQSIPSVHYRRGTFIHIQPEFFQQVSVIAPGNVMYHDEAEMKLTAKRAARAEARDIRLKEMEKQQRESEDQDDAEQQEREDKRSYETWNRVKQKLSQLKQWRDEEEALLRQTTVTSVSSSRRSSADSIEQDAVKVELEEKFKKAMLTNAQLDNEKSALIYEVESLKDTLEDRDEQMMEYQREAKEKHRDLQAKKRENTSLQNEVQHLRELVMQRDQLISEHGLLLVNEDGELTEEDREKAKVIEEKRKKNSQIGTIVVISPEAAQLLEYSGDGPLDIRLKRLVEERKELLEQVRKLKIELEEEKERVLAAERRRSSPSPSMNGPDLELLDLHRETTRQAKEYKIKLQRTEQEIATLEGNITRLESQVKRYRTAAETSEKVEEELKAEKRKTTRELRSLRDKVDEMETENNSLKKRVEKLRKREIH</sequence>
<gene>
    <name evidence="4" type="ORF">BSL78_11222</name>
</gene>
<dbReference type="EMBL" id="MRZV01000352">
    <property type="protein sequence ID" value="PIK51880.1"/>
    <property type="molecule type" value="Genomic_DNA"/>
</dbReference>
<protein>
    <recommendedName>
        <fullName evidence="6">Leucine-rich repeat flightless-interacting protein 2</fullName>
    </recommendedName>
</protein>
<evidence type="ECO:0000313" key="5">
    <source>
        <dbReference type="Proteomes" id="UP000230750"/>
    </source>
</evidence>
<dbReference type="STRING" id="307972.A0A2G8KVE5"/>
<dbReference type="Pfam" id="PF09738">
    <property type="entry name" value="LRRFIP"/>
    <property type="match status" value="1"/>
</dbReference>
<evidence type="ECO:0000256" key="1">
    <source>
        <dbReference type="ARBA" id="ARBA00008275"/>
    </source>
</evidence>
<dbReference type="PANTHER" id="PTHR19212:SF0">
    <property type="entry name" value="LD07988P"/>
    <property type="match status" value="1"/>
</dbReference>
<dbReference type="AlphaFoldDB" id="A0A2G8KVE5"/>
<comment type="caution">
    <text evidence="4">The sequence shown here is derived from an EMBL/GenBank/DDBJ whole genome shotgun (WGS) entry which is preliminary data.</text>
</comment>
<feature type="compositionally biased region" description="Basic and acidic residues" evidence="3">
    <location>
        <begin position="379"/>
        <end position="389"/>
    </location>
</feature>